<evidence type="ECO:0000313" key="1">
    <source>
        <dbReference type="EMBL" id="TWU32881.1"/>
    </source>
</evidence>
<dbReference type="AlphaFoldDB" id="A0A5C6DAX8"/>
<keyword evidence="2" id="KW-1185">Reference proteome</keyword>
<gene>
    <name evidence="1" type="ORF">Poly41_52590</name>
</gene>
<dbReference type="Proteomes" id="UP000319143">
    <property type="component" value="Unassembled WGS sequence"/>
</dbReference>
<sequence length="88" mass="10192">MMTSIQAVKPTRNEFVREKRFPKLPNVGSKLHLEKNFAEFVKRLLPTTAMPSIFPPRSMSDTRSTRVAKSAILRLWTEQTANRELSFQ</sequence>
<name>A0A5C6DAX8_9BACT</name>
<reference evidence="1 2" key="1">
    <citation type="submission" date="2019-02" db="EMBL/GenBank/DDBJ databases">
        <title>Deep-cultivation of Planctomycetes and their phenomic and genomic characterization uncovers novel biology.</title>
        <authorList>
            <person name="Wiegand S."/>
            <person name="Jogler M."/>
            <person name="Boedeker C."/>
            <person name="Pinto D."/>
            <person name="Vollmers J."/>
            <person name="Rivas-Marin E."/>
            <person name="Kohn T."/>
            <person name="Peeters S.H."/>
            <person name="Heuer A."/>
            <person name="Rast P."/>
            <person name="Oberbeckmann S."/>
            <person name="Bunk B."/>
            <person name="Jeske O."/>
            <person name="Meyerdierks A."/>
            <person name="Storesund J.E."/>
            <person name="Kallscheuer N."/>
            <person name="Luecker S."/>
            <person name="Lage O.M."/>
            <person name="Pohl T."/>
            <person name="Merkel B.J."/>
            <person name="Hornburger P."/>
            <person name="Mueller R.-W."/>
            <person name="Bruemmer F."/>
            <person name="Labrenz M."/>
            <person name="Spormann A.M."/>
            <person name="Op Den Camp H."/>
            <person name="Overmann J."/>
            <person name="Amann R."/>
            <person name="Jetten M.S.M."/>
            <person name="Mascher T."/>
            <person name="Medema M.H."/>
            <person name="Devos D.P."/>
            <person name="Kaster A.-K."/>
            <person name="Ovreas L."/>
            <person name="Rohde M."/>
            <person name="Galperin M.Y."/>
            <person name="Jogler C."/>
        </authorList>
    </citation>
    <scope>NUCLEOTIDE SEQUENCE [LARGE SCALE GENOMIC DNA]</scope>
    <source>
        <strain evidence="1 2">Poly41</strain>
    </source>
</reference>
<proteinExistence type="predicted"/>
<dbReference type="EMBL" id="SJPV01000011">
    <property type="protein sequence ID" value="TWU32881.1"/>
    <property type="molecule type" value="Genomic_DNA"/>
</dbReference>
<organism evidence="1 2">
    <name type="scientific">Novipirellula artificiosorum</name>
    <dbReference type="NCBI Taxonomy" id="2528016"/>
    <lineage>
        <taxon>Bacteria</taxon>
        <taxon>Pseudomonadati</taxon>
        <taxon>Planctomycetota</taxon>
        <taxon>Planctomycetia</taxon>
        <taxon>Pirellulales</taxon>
        <taxon>Pirellulaceae</taxon>
        <taxon>Novipirellula</taxon>
    </lineage>
</organism>
<protein>
    <submittedName>
        <fullName evidence="1">Uncharacterized protein</fullName>
    </submittedName>
</protein>
<accession>A0A5C6DAX8</accession>
<comment type="caution">
    <text evidence="1">The sequence shown here is derived from an EMBL/GenBank/DDBJ whole genome shotgun (WGS) entry which is preliminary data.</text>
</comment>
<evidence type="ECO:0000313" key="2">
    <source>
        <dbReference type="Proteomes" id="UP000319143"/>
    </source>
</evidence>